<evidence type="ECO:0000259" key="2">
    <source>
        <dbReference type="PROSITE" id="PS51819"/>
    </source>
</evidence>
<organism evidence="3 4">
    <name type="scientific">Kitasatospora acidiphila</name>
    <dbReference type="NCBI Taxonomy" id="2567942"/>
    <lineage>
        <taxon>Bacteria</taxon>
        <taxon>Bacillati</taxon>
        <taxon>Actinomycetota</taxon>
        <taxon>Actinomycetes</taxon>
        <taxon>Kitasatosporales</taxon>
        <taxon>Streptomycetaceae</taxon>
        <taxon>Kitasatospora</taxon>
    </lineage>
</organism>
<dbReference type="InterPro" id="IPR004360">
    <property type="entry name" value="Glyas_Fos-R_dOase_dom"/>
</dbReference>
<dbReference type="Proteomes" id="UP000319103">
    <property type="component" value="Unassembled WGS sequence"/>
</dbReference>
<dbReference type="PANTHER" id="PTHR34109">
    <property type="entry name" value="BNAUNNG04460D PROTEIN-RELATED"/>
    <property type="match status" value="1"/>
</dbReference>
<feature type="region of interest" description="Disordered" evidence="1">
    <location>
        <begin position="1"/>
        <end position="32"/>
    </location>
</feature>
<reference evidence="3 4" key="1">
    <citation type="submission" date="2019-06" db="EMBL/GenBank/DDBJ databases">
        <title>Description of Kitasatospora acidophila sp. nov. isolated from pine grove soil, and reclassification of Streptomyces novaecaesareae to Kitasatospora novaeceasareae comb. nov.</title>
        <authorList>
            <person name="Kim M.J."/>
        </authorList>
    </citation>
    <scope>NUCLEOTIDE SEQUENCE [LARGE SCALE GENOMIC DNA]</scope>
    <source>
        <strain evidence="3 4">MMS16-CNU292</strain>
    </source>
</reference>
<protein>
    <submittedName>
        <fullName evidence="3">VOC family protein</fullName>
    </submittedName>
</protein>
<dbReference type="OrthoDB" id="9795306at2"/>
<keyword evidence="4" id="KW-1185">Reference proteome</keyword>
<dbReference type="AlphaFoldDB" id="A0A540VY44"/>
<dbReference type="EMBL" id="VIGB01000003">
    <property type="protein sequence ID" value="TQF01669.1"/>
    <property type="molecule type" value="Genomic_DNA"/>
</dbReference>
<dbReference type="PROSITE" id="PS51819">
    <property type="entry name" value="VOC"/>
    <property type="match status" value="1"/>
</dbReference>
<proteinExistence type="predicted"/>
<feature type="domain" description="VOC" evidence="2">
    <location>
        <begin position="38"/>
        <end position="164"/>
    </location>
</feature>
<dbReference type="PANTHER" id="PTHR34109:SF1">
    <property type="entry name" value="VOC DOMAIN-CONTAINING PROTEIN"/>
    <property type="match status" value="1"/>
</dbReference>
<dbReference type="CDD" id="cd07246">
    <property type="entry name" value="VOC_like"/>
    <property type="match status" value="1"/>
</dbReference>
<accession>A0A540VY44</accession>
<dbReference type="InterPro" id="IPR037523">
    <property type="entry name" value="VOC_core"/>
</dbReference>
<comment type="caution">
    <text evidence="3">The sequence shown here is derived from an EMBL/GenBank/DDBJ whole genome shotgun (WGS) entry which is preliminary data.</text>
</comment>
<evidence type="ECO:0000256" key="1">
    <source>
        <dbReference type="SAM" id="MobiDB-lite"/>
    </source>
</evidence>
<evidence type="ECO:0000313" key="4">
    <source>
        <dbReference type="Proteomes" id="UP000319103"/>
    </source>
</evidence>
<dbReference type="SUPFAM" id="SSF54593">
    <property type="entry name" value="Glyoxalase/Bleomycin resistance protein/Dihydroxybiphenyl dioxygenase"/>
    <property type="match status" value="1"/>
</dbReference>
<dbReference type="Gene3D" id="3.30.720.120">
    <property type="match status" value="1"/>
</dbReference>
<sequence length="184" mass="19766">MPPARGTPRRATLTAITRPRRRANPGAPVSKVQPIPDGYPRLCPYVFVRRAAEAIEFYTSVLGFEQRGDRLTGPDGRIGHAELAAGDSVLMIADEHPEVGARSPQTVGGSPVLLNLYVADVDAVWAAALAAGALELRPLKNQFYGDRSGTFEDPWGHRWTVASHVEDVSPQQMAARAKAAMGGN</sequence>
<dbReference type="InterPro" id="IPR029068">
    <property type="entry name" value="Glyas_Bleomycin-R_OHBP_Dase"/>
</dbReference>
<dbReference type="Gene3D" id="3.30.720.110">
    <property type="match status" value="1"/>
</dbReference>
<evidence type="ECO:0000313" key="3">
    <source>
        <dbReference type="EMBL" id="TQF01669.1"/>
    </source>
</evidence>
<gene>
    <name evidence="3" type="ORF">E6W39_04660</name>
</gene>
<dbReference type="Pfam" id="PF00903">
    <property type="entry name" value="Glyoxalase"/>
    <property type="match status" value="1"/>
</dbReference>
<name>A0A540VY44_9ACTN</name>